<feature type="transmembrane region" description="Helical" evidence="1">
    <location>
        <begin position="41"/>
        <end position="59"/>
    </location>
</feature>
<sequence length="186" mass="21400">MTAKNVYAYTLQPVAYEVSEAEQRNAQLVLSRSNYKIGTKAWLIMGAIVALALLGLLLIKNYSTVFCWVAIVCVVIYFLVRKFGIEWYVKRKLKETPVQEIKGIRLGVQPHGISMQQQMGMQMGNMTVGWKDIYEWYNTPEFILINFKIKDQQGAYILPKRLDSKNFPFTTIRKHLTETVGEPKSV</sequence>
<dbReference type="AlphaFoldDB" id="A0A151Y6M3"/>
<name>A0A151Y6M3_9GAMM</name>
<evidence type="ECO:0000259" key="2">
    <source>
        <dbReference type="Pfam" id="PF14317"/>
    </source>
</evidence>
<dbReference type="Proteomes" id="UP000076276">
    <property type="component" value="Unassembled WGS sequence"/>
</dbReference>
<dbReference type="STRING" id="1806892.AZH43_00840"/>
<evidence type="ECO:0000256" key="1">
    <source>
        <dbReference type="SAM" id="Phobius"/>
    </source>
</evidence>
<dbReference type="RefSeq" id="WP_067665392.1">
    <property type="nucleotide sequence ID" value="NZ_CBCSIK010000001.1"/>
</dbReference>
<comment type="caution">
    <text evidence="3">The sequence shown here is derived from an EMBL/GenBank/DDBJ whole genome shotgun (WGS) entry which is preliminary data.</text>
</comment>
<keyword evidence="1" id="KW-0472">Membrane</keyword>
<protein>
    <recommendedName>
        <fullName evidence="2">YcxB-like C-terminal domain-containing protein</fullName>
    </recommendedName>
</protein>
<keyword evidence="4" id="KW-1185">Reference proteome</keyword>
<keyword evidence="1" id="KW-1133">Transmembrane helix</keyword>
<feature type="transmembrane region" description="Helical" evidence="1">
    <location>
        <begin position="65"/>
        <end position="84"/>
    </location>
</feature>
<organism evidence="3 4">
    <name type="scientific">Acinetobacter pragensis</name>
    <dbReference type="NCBI Taxonomy" id="1806892"/>
    <lineage>
        <taxon>Bacteria</taxon>
        <taxon>Pseudomonadati</taxon>
        <taxon>Pseudomonadota</taxon>
        <taxon>Gammaproteobacteria</taxon>
        <taxon>Moraxellales</taxon>
        <taxon>Moraxellaceae</taxon>
        <taxon>Acinetobacter</taxon>
    </lineage>
</organism>
<feature type="domain" description="YcxB-like C-terminal" evidence="2">
    <location>
        <begin position="124"/>
        <end position="163"/>
    </location>
</feature>
<dbReference type="InterPro" id="IPR025588">
    <property type="entry name" value="YcxB-like_C"/>
</dbReference>
<accession>A0A151Y6M3</accession>
<gene>
    <name evidence="3" type="ORF">AZH43_00840</name>
</gene>
<evidence type="ECO:0000313" key="4">
    <source>
        <dbReference type="Proteomes" id="UP000076276"/>
    </source>
</evidence>
<evidence type="ECO:0000313" key="3">
    <source>
        <dbReference type="EMBL" id="KYQ73691.1"/>
    </source>
</evidence>
<dbReference type="Pfam" id="PF14317">
    <property type="entry name" value="YcxB"/>
    <property type="match status" value="1"/>
</dbReference>
<keyword evidence="1" id="KW-0812">Transmembrane</keyword>
<dbReference type="EMBL" id="LUAW01000001">
    <property type="protein sequence ID" value="KYQ73691.1"/>
    <property type="molecule type" value="Genomic_DNA"/>
</dbReference>
<proteinExistence type="predicted"/>
<reference evidence="3 4" key="1">
    <citation type="submission" date="2016-03" db="EMBL/GenBank/DDBJ databases">
        <title>Acinetobacter genomospecies 28 strain ANC 4149.</title>
        <authorList>
            <person name="Radolfova-Krizova L."/>
            <person name="Nemec A."/>
        </authorList>
    </citation>
    <scope>NUCLEOTIDE SEQUENCE [LARGE SCALE GENOMIC DNA]</scope>
    <source>
        <strain evidence="3 4">ANC 4149</strain>
    </source>
</reference>
<dbReference type="OrthoDB" id="6703961at2"/>